<keyword evidence="4" id="KW-1185">Reference proteome</keyword>
<sequence length="70" mass="8204">MDSIEQHIDADKEELSNPQISAQRRRHLEDELGQLEAYQEKHPNDHHDPNCLELYCDANPSEPECKVYDD</sequence>
<dbReference type="GeneID" id="30309968"/>
<dbReference type="Pfam" id="PF02672">
    <property type="entry name" value="CP12"/>
    <property type="match status" value="1"/>
</dbReference>
<dbReference type="InterPro" id="IPR003823">
    <property type="entry name" value="CP12_dom"/>
</dbReference>
<feature type="domain" description="CP12" evidence="2">
    <location>
        <begin position="4"/>
        <end position="70"/>
    </location>
</feature>
<dbReference type="SMART" id="SM01093">
    <property type="entry name" value="CP12"/>
    <property type="match status" value="1"/>
</dbReference>
<organism evidence="3 4">
    <name type="scientific">Synechococcus phage S-WAM1</name>
    <dbReference type="NCBI Taxonomy" id="1815521"/>
    <lineage>
        <taxon>Viruses</taxon>
        <taxon>Duplodnaviria</taxon>
        <taxon>Heunggongvirae</taxon>
        <taxon>Uroviricota</taxon>
        <taxon>Caudoviricetes</taxon>
        <taxon>Pantevenvirales</taxon>
        <taxon>Kyanoviridae</taxon>
        <taxon>Sokavirus</taxon>
        <taxon>Sokavirus swam1</taxon>
    </lineage>
</organism>
<gene>
    <name evidence="3" type="ORF">P090810_014</name>
</gene>
<dbReference type="KEGG" id="vg:30309968"/>
<protein>
    <submittedName>
        <fullName evidence="3">Carbon metabolic regulator</fullName>
    </submittedName>
</protein>
<dbReference type="EMBL" id="KU686210">
    <property type="protein sequence ID" value="AOV61488.1"/>
    <property type="molecule type" value="Genomic_DNA"/>
</dbReference>
<proteinExistence type="predicted"/>
<feature type="compositionally biased region" description="Basic and acidic residues" evidence="1">
    <location>
        <begin position="1"/>
        <end position="15"/>
    </location>
</feature>
<evidence type="ECO:0000313" key="3">
    <source>
        <dbReference type="EMBL" id="AOV61488.1"/>
    </source>
</evidence>
<evidence type="ECO:0000313" key="4">
    <source>
        <dbReference type="Proteomes" id="UP000204364"/>
    </source>
</evidence>
<evidence type="ECO:0000256" key="1">
    <source>
        <dbReference type="SAM" id="MobiDB-lite"/>
    </source>
</evidence>
<accession>A0A1D8KS31</accession>
<feature type="region of interest" description="Disordered" evidence="1">
    <location>
        <begin position="1"/>
        <end position="46"/>
    </location>
</feature>
<dbReference type="RefSeq" id="YP_009325004.1">
    <property type="nucleotide sequence ID" value="NC_031944.1"/>
</dbReference>
<dbReference type="OrthoDB" id="21509at10239"/>
<reference evidence="3 4" key="1">
    <citation type="journal article" date="2016" name="Virology">
        <title>The genomic content and context of auxiliary metabolic genes in marine cyanomyoviruses.</title>
        <authorList>
            <person name="Crummett L.T."/>
            <person name="Puxty R.J."/>
            <person name="Weihe C."/>
            <person name="Marston M.F."/>
            <person name="Martiny J.B."/>
        </authorList>
    </citation>
    <scope>NUCLEOTIDE SEQUENCE [LARGE SCALE GENOMIC DNA]</scope>
    <source>
        <strain evidence="3">0810PA09</strain>
    </source>
</reference>
<evidence type="ECO:0000259" key="2">
    <source>
        <dbReference type="SMART" id="SM01093"/>
    </source>
</evidence>
<dbReference type="Proteomes" id="UP000204364">
    <property type="component" value="Segment"/>
</dbReference>
<name>A0A1D8KS31_9CAUD</name>